<dbReference type="InterPro" id="IPR012340">
    <property type="entry name" value="NA-bd_OB-fold"/>
</dbReference>
<keyword evidence="4" id="KW-0460">Magnesium</keyword>
<evidence type="ECO:0000313" key="8">
    <source>
        <dbReference type="Proteomes" id="UP000321816"/>
    </source>
</evidence>
<keyword evidence="5" id="KW-0694">RNA-binding</keyword>
<gene>
    <name evidence="7" type="ORF">FTX54_012200</name>
</gene>
<reference evidence="7 8" key="1">
    <citation type="submission" date="2024-01" db="EMBL/GenBank/DDBJ databases">
        <title>Complete Genome Sequence of Alkalicoccus halolimnae BZ-SZ-XJ29T, a Moderately Halophilic Bacterium Isolated from a Salt Lake.</title>
        <authorList>
            <person name="Zhao B."/>
        </authorList>
    </citation>
    <scope>NUCLEOTIDE SEQUENCE [LARGE SCALE GENOMIC DNA]</scope>
    <source>
        <strain evidence="7 8">BZ-SZ-XJ29</strain>
    </source>
</reference>
<dbReference type="GO" id="GO:0005737">
    <property type="term" value="C:cytoplasm"/>
    <property type="evidence" value="ECO:0007669"/>
    <property type="project" value="TreeGrafter"/>
</dbReference>
<dbReference type="InterPro" id="IPR004659">
    <property type="entry name" value="RNase_E/G"/>
</dbReference>
<dbReference type="SUPFAM" id="SSF50249">
    <property type="entry name" value="Nucleic acid-binding proteins"/>
    <property type="match status" value="1"/>
</dbReference>
<dbReference type="GO" id="GO:0003723">
    <property type="term" value="F:RNA binding"/>
    <property type="evidence" value="ECO:0007669"/>
    <property type="project" value="UniProtKB-KW"/>
</dbReference>
<dbReference type="RefSeq" id="WP_147803517.1">
    <property type="nucleotide sequence ID" value="NZ_CP144914.1"/>
</dbReference>
<name>A0A5C7FEX2_9BACI</name>
<dbReference type="InterPro" id="IPR019307">
    <property type="entry name" value="RNA-bd_AU-1/RNase_E/G"/>
</dbReference>
<organism evidence="7 8">
    <name type="scientific">Alkalicoccus halolimnae</name>
    <dbReference type="NCBI Taxonomy" id="1667239"/>
    <lineage>
        <taxon>Bacteria</taxon>
        <taxon>Bacillati</taxon>
        <taxon>Bacillota</taxon>
        <taxon>Bacilli</taxon>
        <taxon>Bacillales</taxon>
        <taxon>Bacillaceae</taxon>
        <taxon>Alkalicoccus</taxon>
    </lineage>
</organism>
<dbReference type="GO" id="GO:0004540">
    <property type="term" value="F:RNA nuclease activity"/>
    <property type="evidence" value="ECO:0007669"/>
    <property type="project" value="InterPro"/>
</dbReference>
<keyword evidence="3" id="KW-0378">Hydrolase</keyword>
<dbReference type="CDD" id="cd04453">
    <property type="entry name" value="S1_RNase_E"/>
    <property type="match status" value="1"/>
</dbReference>
<dbReference type="Proteomes" id="UP000321816">
    <property type="component" value="Chromosome"/>
</dbReference>
<dbReference type="EMBL" id="CP144914">
    <property type="protein sequence ID" value="WWD79175.1"/>
    <property type="molecule type" value="Genomic_DNA"/>
</dbReference>
<dbReference type="PANTHER" id="PTHR30001">
    <property type="entry name" value="RIBONUCLEASE"/>
    <property type="match status" value="1"/>
</dbReference>
<dbReference type="PANTHER" id="PTHR30001:SF0">
    <property type="entry name" value="RIBONUCLEASE G"/>
    <property type="match status" value="1"/>
</dbReference>
<proteinExistence type="predicted"/>
<dbReference type="GO" id="GO:0016787">
    <property type="term" value="F:hydrolase activity"/>
    <property type="evidence" value="ECO:0007669"/>
    <property type="project" value="UniProtKB-KW"/>
</dbReference>
<evidence type="ECO:0000256" key="3">
    <source>
        <dbReference type="ARBA" id="ARBA00022801"/>
    </source>
</evidence>
<comment type="cofactor">
    <cofactor evidence="1">
        <name>Mg(2+)</name>
        <dbReference type="ChEBI" id="CHEBI:18420"/>
    </cofactor>
</comment>
<evidence type="ECO:0000313" key="7">
    <source>
        <dbReference type="EMBL" id="WWD79175.1"/>
    </source>
</evidence>
<sequence>MNRQVILEKTTAGHRGAVLEEGKVQEWLLDDPDAPLKEGMIISGKIVNVLSSMDAAFIDVGLQKHGYLHKKEHPAHQRWKLNKEGKEPAIAQMLQTGGRILVQVKKEAAGSKGPTLTMLLSIAGSYIIYMPFGGYTAISKKLDDETRDAFREAASSWCAEEEGLIVRTNAGSQEVDVLEKEFYHLRRKYEKMLEKFPAAPGTVFDDQSSAASRVERDFLTDEKTIVKTNDAALASDWKHQGFTRQVEWRRETDLFHKEGMDRELEKTLRPFVWMKNGSSLLIEQTEAMTVIDVNSSKFTGRGGSELAGTSFEVNKTAAAEIARQLRLRNIGGIIIIDFIDMPKDHQRREVLQVLKEAAKNDRTITNVIGFTNLGYVEMTRKQSRKTLEQILMKSCEACGGSGRILREEKLLEDMARTVTALKDIEAVLIEAAPRLYRYVQKQTEISFGDGPAVFLREKEDAGGFLIARTGSIEELQDKGIRLKENN</sequence>
<evidence type="ECO:0000256" key="1">
    <source>
        <dbReference type="ARBA" id="ARBA00001946"/>
    </source>
</evidence>
<dbReference type="GO" id="GO:0046872">
    <property type="term" value="F:metal ion binding"/>
    <property type="evidence" value="ECO:0007669"/>
    <property type="project" value="UniProtKB-KW"/>
</dbReference>
<evidence type="ECO:0000256" key="5">
    <source>
        <dbReference type="ARBA" id="ARBA00022884"/>
    </source>
</evidence>
<dbReference type="NCBIfam" id="TIGR00757">
    <property type="entry name" value="RNaseEG"/>
    <property type="match status" value="1"/>
</dbReference>
<dbReference type="OrthoDB" id="9804278at2"/>
<dbReference type="AlphaFoldDB" id="A0A5C7FEX2"/>
<keyword evidence="2" id="KW-0479">Metal-binding</keyword>
<dbReference type="KEGG" id="ahal:FTX54_012200"/>
<accession>A0A5C7FEX2</accession>
<evidence type="ECO:0000256" key="4">
    <source>
        <dbReference type="ARBA" id="ARBA00022842"/>
    </source>
</evidence>
<protein>
    <submittedName>
        <fullName evidence="7">Rne/Rng family ribonuclease</fullName>
    </submittedName>
</protein>
<dbReference type="Gene3D" id="2.40.50.140">
    <property type="entry name" value="Nucleic acid-binding proteins"/>
    <property type="match status" value="1"/>
</dbReference>
<dbReference type="Pfam" id="PF10150">
    <property type="entry name" value="RNase_E_G"/>
    <property type="match status" value="1"/>
</dbReference>
<dbReference type="GO" id="GO:0006364">
    <property type="term" value="P:rRNA processing"/>
    <property type="evidence" value="ECO:0007669"/>
    <property type="project" value="TreeGrafter"/>
</dbReference>
<evidence type="ECO:0000259" key="6">
    <source>
        <dbReference type="Pfam" id="PF10150"/>
    </source>
</evidence>
<feature type="domain" description="RNA-binding protein AU-1/Ribonuclease E/G" evidence="6">
    <location>
        <begin position="121"/>
        <end position="382"/>
    </location>
</feature>
<evidence type="ECO:0000256" key="2">
    <source>
        <dbReference type="ARBA" id="ARBA00022723"/>
    </source>
</evidence>
<keyword evidence="8" id="KW-1185">Reference proteome</keyword>